<dbReference type="InterPro" id="IPR037522">
    <property type="entry name" value="HD_GYP_dom"/>
</dbReference>
<reference evidence="2 3" key="1">
    <citation type="submission" date="2016-04" db="EMBL/GenBank/DDBJ databases">
        <title>Genome analysis of Thermosulfurimonas dismutans, the first thermophilic sulfur-disproportionating bacterium of the phylum Thermodesulfobacteria.</title>
        <authorList>
            <person name="Mardanov A.V."/>
            <person name="Beletsky A.V."/>
            <person name="Kadnikov V.V."/>
            <person name="Slobodkin A.I."/>
            <person name="Ravin N.V."/>
        </authorList>
    </citation>
    <scope>NUCLEOTIDE SEQUENCE [LARGE SCALE GENOMIC DNA]</scope>
    <source>
        <strain evidence="2 3">S95</strain>
    </source>
</reference>
<protein>
    <recommendedName>
        <fullName evidence="1">HD-GYP domain-containing protein</fullName>
    </recommendedName>
</protein>
<dbReference type="EMBL" id="LWLG01000001">
    <property type="protein sequence ID" value="OAQ21677.1"/>
    <property type="molecule type" value="Genomic_DNA"/>
</dbReference>
<dbReference type="InterPro" id="IPR003607">
    <property type="entry name" value="HD/PDEase_dom"/>
</dbReference>
<evidence type="ECO:0000313" key="2">
    <source>
        <dbReference type="EMBL" id="OAQ21677.1"/>
    </source>
</evidence>
<dbReference type="SUPFAM" id="SSF109604">
    <property type="entry name" value="HD-domain/PDEase-like"/>
    <property type="match status" value="2"/>
</dbReference>
<dbReference type="InterPro" id="IPR006674">
    <property type="entry name" value="HD_domain"/>
</dbReference>
<accession>A0A179D6K8</accession>
<dbReference type="SMART" id="SM00471">
    <property type="entry name" value="HDc"/>
    <property type="match status" value="2"/>
</dbReference>
<dbReference type="AlphaFoldDB" id="A0A179D6K8"/>
<evidence type="ECO:0000313" key="3">
    <source>
        <dbReference type="Proteomes" id="UP000078390"/>
    </source>
</evidence>
<organism evidence="2 3">
    <name type="scientific">Thermosulfurimonas dismutans</name>
    <dbReference type="NCBI Taxonomy" id="999894"/>
    <lineage>
        <taxon>Bacteria</taxon>
        <taxon>Pseudomonadati</taxon>
        <taxon>Thermodesulfobacteriota</taxon>
        <taxon>Thermodesulfobacteria</taxon>
        <taxon>Thermodesulfobacteriales</taxon>
        <taxon>Thermodesulfobacteriaceae</taxon>
        <taxon>Thermosulfurimonas</taxon>
    </lineage>
</organism>
<dbReference type="PROSITE" id="PS51832">
    <property type="entry name" value="HD_GYP"/>
    <property type="match status" value="1"/>
</dbReference>
<feature type="domain" description="HD-GYP" evidence="1">
    <location>
        <begin position="207"/>
        <end position="402"/>
    </location>
</feature>
<name>A0A179D6K8_9BACT</name>
<comment type="caution">
    <text evidence="2">The sequence shown here is derived from an EMBL/GenBank/DDBJ whole genome shotgun (WGS) entry which is preliminary data.</text>
</comment>
<dbReference type="OrthoDB" id="9804747at2"/>
<dbReference type="PANTHER" id="PTHR43155:SF1">
    <property type="entry name" value="3'3'-CGAMP-SPECIFIC PHOSPHODIESTERASE 1"/>
    <property type="match status" value="1"/>
</dbReference>
<dbReference type="Pfam" id="PF01966">
    <property type="entry name" value="HD"/>
    <property type="match status" value="1"/>
</dbReference>
<gene>
    <name evidence="2" type="ORF">TDIS_0195</name>
</gene>
<dbReference type="Gene3D" id="1.10.3210.10">
    <property type="entry name" value="Hypothetical protein af1432"/>
    <property type="match status" value="2"/>
</dbReference>
<evidence type="ECO:0000259" key="1">
    <source>
        <dbReference type="PROSITE" id="PS51832"/>
    </source>
</evidence>
<dbReference type="Pfam" id="PF13487">
    <property type="entry name" value="HD_5"/>
    <property type="match status" value="1"/>
</dbReference>
<dbReference type="Proteomes" id="UP000078390">
    <property type="component" value="Unassembled WGS sequence"/>
</dbReference>
<dbReference type="STRING" id="999894.TDIS_0195"/>
<dbReference type="PANTHER" id="PTHR43155">
    <property type="entry name" value="CYCLIC DI-GMP PHOSPHODIESTERASE PA4108-RELATED"/>
    <property type="match status" value="1"/>
</dbReference>
<proteinExistence type="predicted"/>
<sequence length="417" mass="47547">MTEAFLFPLESIVFALSEALDSAAPHLVNHQLKVSYIVRMLGKKLGIGGRELESLVIAGALHDIALFTTKEKAWAFEDEPRIIERHTRLGYRMLREFPYLKRAAEFVLYHHTPWEELKSETDYNTALASNIIYLADRLEVRTRDLRPILLHSGAILEEFQLQKSRFAPEIREALAEIAEKELFWLRLERFKKETELILQLQFSTYLPCEDLSSLASLFSVVIDLRSPFTRVHSAGVAWVAKWLGEVLGFSQNLLENLKVAGYLHDIGKLSVPEEILDKPGPLTPEEWAIMKAHPFVTYRILEKIPYFETITAWASSHHERLDGKGYPAKLSAGDLSLGARVLAVADVTTAILEDRPYRTGMPLTRARDVLKNLSGKALDSQIVKLVIENLDHVREIITQVRAKRYERFEAWGHIPEG</sequence>
<keyword evidence="3" id="KW-1185">Reference proteome</keyword>
<dbReference type="CDD" id="cd00077">
    <property type="entry name" value="HDc"/>
    <property type="match status" value="2"/>
</dbReference>